<dbReference type="Proteomes" id="UP001595444">
    <property type="component" value="Unassembled WGS sequence"/>
</dbReference>
<dbReference type="RefSeq" id="WP_194211868.1">
    <property type="nucleotide sequence ID" value="NZ_CP061205.1"/>
</dbReference>
<evidence type="ECO:0000313" key="1">
    <source>
        <dbReference type="EMBL" id="MFC3051186.1"/>
    </source>
</evidence>
<evidence type="ECO:0000313" key="2">
    <source>
        <dbReference type="Proteomes" id="UP001595444"/>
    </source>
</evidence>
<dbReference type="NCBIfam" id="TIGR04353">
    <property type="entry name" value="PqqD_rel_X"/>
    <property type="match status" value="1"/>
</dbReference>
<accession>A0ABV7D2H1</accession>
<name>A0ABV7D2H1_9PROT</name>
<sequence length="104" mass="11396">MAAGPVDSSFLWVADAAHISNRQFEDVFLVFNKLSGDTHILNFLSAAILDFLSDEKMQVADLAARIWLELELDQEDCPVSLIETTLAELDTTGLVTPVTGARDD</sequence>
<comment type="caution">
    <text evidence="1">The sequence shown here is derived from an EMBL/GenBank/DDBJ whole genome shotgun (WGS) entry which is preliminary data.</text>
</comment>
<gene>
    <name evidence="1" type="ORF">ACFOKA_04640</name>
</gene>
<keyword evidence="2" id="KW-1185">Reference proteome</keyword>
<dbReference type="EMBL" id="JBHRSL010000002">
    <property type="protein sequence ID" value="MFC3051186.1"/>
    <property type="molecule type" value="Genomic_DNA"/>
</dbReference>
<dbReference type="InterPro" id="IPR027599">
    <property type="entry name" value="PqqD-rel_X"/>
</dbReference>
<reference evidence="2" key="1">
    <citation type="journal article" date="2019" name="Int. J. Syst. Evol. Microbiol.">
        <title>The Global Catalogue of Microorganisms (GCM) 10K type strain sequencing project: providing services to taxonomists for standard genome sequencing and annotation.</title>
        <authorList>
            <consortium name="The Broad Institute Genomics Platform"/>
            <consortium name="The Broad Institute Genome Sequencing Center for Infectious Disease"/>
            <person name="Wu L."/>
            <person name="Ma J."/>
        </authorList>
    </citation>
    <scope>NUCLEOTIDE SEQUENCE [LARGE SCALE GENOMIC DNA]</scope>
    <source>
        <strain evidence="2">KCTC 62164</strain>
    </source>
</reference>
<proteinExistence type="predicted"/>
<organism evidence="1 2">
    <name type="scientific">Kordiimonas pumila</name>
    <dbReference type="NCBI Taxonomy" id="2161677"/>
    <lineage>
        <taxon>Bacteria</taxon>
        <taxon>Pseudomonadati</taxon>
        <taxon>Pseudomonadota</taxon>
        <taxon>Alphaproteobacteria</taxon>
        <taxon>Kordiimonadales</taxon>
        <taxon>Kordiimonadaceae</taxon>
        <taxon>Kordiimonas</taxon>
    </lineage>
</organism>
<protein>
    <submittedName>
        <fullName evidence="1">HPr-rel-A system PqqD family peptide chaperone</fullName>
    </submittedName>
</protein>